<name>A0A7X1F7A1_9SPHN</name>
<sequence length="68" mass="7279">MRTTFGSATVRLYRLVDHAGGGGMAETLLYGPLDEALALAAGFPEEIQSELFLATDNDVVAYLDLMAE</sequence>
<reference evidence="1 2" key="1">
    <citation type="submission" date="2020-08" db="EMBL/GenBank/DDBJ databases">
        <title>The genome sequence of Novosphingobium flavum 4Y4.</title>
        <authorList>
            <person name="Liu Y."/>
        </authorList>
    </citation>
    <scope>NUCLEOTIDE SEQUENCE [LARGE SCALE GENOMIC DNA]</scope>
    <source>
        <strain evidence="1 2">4Y4</strain>
    </source>
</reference>
<comment type="caution">
    <text evidence="1">The sequence shown here is derived from an EMBL/GenBank/DDBJ whole genome shotgun (WGS) entry which is preliminary data.</text>
</comment>
<protein>
    <submittedName>
        <fullName evidence="1">Uncharacterized protein</fullName>
    </submittedName>
</protein>
<organism evidence="1 2">
    <name type="scientific">Novosphingobium aerophilum</name>
    <dbReference type="NCBI Taxonomy" id="2839843"/>
    <lineage>
        <taxon>Bacteria</taxon>
        <taxon>Pseudomonadati</taxon>
        <taxon>Pseudomonadota</taxon>
        <taxon>Alphaproteobacteria</taxon>
        <taxon>Sphingomonadales</taxon>
        <taxon>Sphingomonadaceae</taxon>
        <taxon>Novosphingobium</taxon>
    </lineage>
</organism>
<proteinExistence type="predicted"/>
<evidence type="ECO:0000313" key="1">
    <source>
        <dbReference type="EMBL" id="MBC2651732.1"/>
    </source>
</evidence>
<accession>A0A7X1F7A1</accession>
<dbReference type="Proteomes" id="UP000520156">
    <property type="component" value="Unassembled WGS sequence"/>
</dbReference>
<dbReference type="RefSeq" id="WP_185683149.1">
    <property type="nucleotide sequence ID" value="NZ_JACLAU010000009.1"/>
</dbReference>
<dbReference type="AlphaFoldDB" id="A0A7X1F7A1"/>
<gene>
    <name evidence="1" type="ORF">H7F49_08450</name>
</gene>
<evidence type="ECO:0000313" key="2">
    <source>
        <dbReference type="Proteomes" id="UP000520156"/>
    </source>
</evidence>
<dbReference type="EMBL" id="JACLAU010000009">
    <property type="protein sequence ID" value="MBC2651732.1"/>
    <property type="molecule type" value="Genomic_DNA"/>
</dbReference>
<keyword evidence="2" id="KW-1185">Reference proteome</keyword>